<dbReference type="Gene3D" id="2.60.60.30">
    <property type="entry name" value="sav2460 like domains"/>
    <property type="match status" value="1"/>
</dbReference>
<accession>A0A1H4ZFU3</accession>
<gene>
    <name evidence="3" type="ORF">SAMN05216178_6605</name>
</gene>
<evidence type="ECO:0000259" key="2">
    <source>
        <dbReference type="Pfam" id="PF02342"/>
    </source>
</evidence>
<protein>
    <submittedName>
        <fullName evidence="3">Tellurium resistance protein TerZ</fullName>
    </submittedName>
</protein>
<keyword evidence="1" id="KW-0778">Tellurium resistance</keyword>
<dbReference type="AlphaFoldDB" id="A0A1H4ZFU3"/>
<keyword evidence="4" id="KW-1185">Reference proteome</keyword>
<evidence type="ECO:0000313" key="4">
    <source>
        <dbReference type="Proteomes" id="UP000198982"/>
    </source>
</evidence>
<dbReference type="GO" id="GO:0046690">
    <property type="term" value="P:response to tellurium ion"/>
    <property type="evidence" value="ECO:0007669"/>
    <property type="project" value="UniProtKB-KW"/>
</dbReference>
<dbReference type="PANTHER" id="PTHR32097:SF17">
    <property type="entry name" value="CAMP-BINDING PROTEIN 1-RELATED"/>
    <property type="match status" value="1"/>
</dbReference>
<proteinExistence type="predicted"/>
<sequence length="195" mass="20874">MALTLTKNQSISLAKTAGSSLTQVSMGLGWDPVKSKGLLGKLLGGGGEIDLDASCLLLDGNKDPIDVVWFRQLASKDGSIKHSGDNRTGEGSGDDETIHVDLSRLPAGVQYLMFTVNSFTGQTFDKVENAYCRLMNRSNNTELARFNLSQKGSHTGVLMAYLSRNGGDWQLTALGNVASGFTVQEMASDARRLIA</sequence>
<name>A0A1H4ZFU3_9PSED</name>
<dbReference type="Proteomes" id="UP000198982">
    <property type="component" value="Unassembled WGS sequence"/>
</dbReference>
<reference evidence="4" key="1">
    <citation type="submission" date="2016-10" db="EMBL/GenBank/DDBJ databases">
        <authorList>
            <person name="Varghese N."/>
            <person name="Submissions S."/>
        </authorList>
    </citation>
    <scope>NUCLEOTIDE SEQUENCE [LARGE SCALE GENOMIC DNA]</scope>
    <source>
        <strain evidence="4">DSM 9751</strain>
    </source>
</reference>
<dbReference type="EMBL" id="FNTJ01000003">
    <property type="protein sequence ID" value="SED28281.1"/>
    <property type="molecule type" value="Genomic_DNA"/>
</dbReference>
<feature type="domain" description="TerD" evidence="2">
    <location>
        <begin position="1"/>
        <end position="180"/>
    </location>
</feature>
<dbReference type="InterPro" id="IPR051324">
    <property type="entry name" value="Stress/Tellurium_Resist"/>
</dbReference>
<organism evidence="3 4">
    <name type="scientific">Pseudomonas saponiphila</name>
    <dbReference type="NCBI Taxonomy" id="556534"/>
    <lineage>
        <taxon>Bacteria</taxon>
        <taxon>Pseudomonadati</taxon>
        <taxon>Pseudomonadota</taxon>
        <taxon>Gammaproteobacteria</taxon>
        <taxon>Pseudomonadales</taxon>
        <taxon>Pseudomonadaceae</taxon>
        <taxon>Pseudomonas</taxon>
    </lineage>
</organism>
<dbReference type="PANTHER" id="PTHR32097">
    <property type="entry name" value="CAMP-BINDING PROTEIN 1-RELATED"/>
    <property type="match status" value="1"/>
</dbReference>
<dbReference type="Pfam" id="PF02342">
    <property type="entry name" value="TerD"/>
    <property type="match status" value="1"/>
</dbReference>
<evidence type="ECO:0000313" key="3">
    <source>
        <dbReference type="EMBL" id="SED28281.1"/>
    </source>
</evidence>
<evidence type="ECO:0000256" key="1">
    <source>
        <dbReference type="ARBA" id="ARBA00022686"/>
    </source>
</evidence>
<dbReference type="CDD" id="cd06974">
    <property type="entry name" value="TerD_like"/>
    <property type="match status" value="1"/>
</dbReference>
<dbReference type="RefSeq" id="WP_092320644.1">
    <property type="nucleotide sequence ID" value="NZ_FNTJ01000003.1"/>
</dbReference>
<dbReference type="InterPro" id="IPR003325">
    <property type="entry name" value="TerD"/>
</dbReference>